<dbReference type="RefSeq" id="WP_091121777.1">
    <property type="nucleotide sequence ID" value="NZ_FMHY01000002.1"/>
</dbReference>
<evidence type="ECO:0000313" key="2">
    <source>
        <dbReference type="Proteomes" id="UP000199696"/>
    </source>
</evidence>
<dbReference type="SUPFAM" id="SSF56059">
    <property type="entry name" value="Glutathione synthetase ATP-binding domain-like"/>
    <property type="match status" value="1"/>
</dbReference>
<dbReference type="InterPro" id="IPR053191">
    <property type="entry name" value="DcsG_Biosynth_Enzyme"/>
</dbReference>
<evidence type="ECO:0008006" key="3">
    <source>
        <dbReference type="Google" id="ProtNLM"/>
    </source>
</evidence>
<dbReference type="STRING" id="227316.GA0070604_4457"/>
<dbReference type="EMBL" id="FMHY01000002">
    <property type="protein sequence ID" value="SCL61174.1"/>
    <property type="molecule type" value="Genomic_DNA"/>
</dbReference>
<accession>A0A1C6V549</accession>
<sequence length="305" mass="32488">MAHHQPTRGEPRVALVTCSALPDLDPDDRLVLAPLAARGVAAEAAIWDDPAVDWSGYDLVVLRSPWDYPLRRDEFVAWAQAVPRLANPVDVVGWNTDKRYLAELSAAGVPTVATAWIEPGETWALPADSGEYVIKPAVSAGSQDTGRYDLADPEHRELAASHVRRLTAAARVAMVQPYLSAVDTAGETALLFLAGPGGLAFSHAIRKGPMLTGPDLGVAELYRAERIDRRTALPDQLAVAQLALAAVPGGPDRLLYARVDLIPGPDGAPVLVELELTEPSLFIGYADSAPDRLAAAIAAHLARRS</sequence>
<protein>
    <recommendedName>
        <fullName evidence="3">ATP-grasp domain-containing protein</fullName>
    </recommendedName>
</protein>
<gene>
    <name evidence="1" type="ORF">GA0070604_4457</name>
</gene>
<dbReference type="PANTHER" id="PTHR39217:SF1">
    <property type="entry name" value="GLUTATHIONE SYNTHETASE"/>
    <property type="match status" value="1"/>
</dbReference>
<dbReference type="PANTHER" id="PTHR39217">
    <property type="match status" value="1"/>
</dbReference>
<dbReference type="AlphaFoldDB" id="A0A1C6V549"/>
<organism evidence="1 2">
    <name type="scientific">Micromonospora eburnea</name>
    <dbReference type="NCBI Taxonomy" id="227316"/>
    <lineage>
        <taxon>Bacteria</taxon>
        <taxon>Bacillati</taxon>
        <taxon>Actinomycetota</taxon>
        <taxon>Actinomycetes</taxon>
        <taxon>Micromonosporales</taxon>
        <taxon>Micromonosporaceae</taxon>
        <taxon>Micromonospora</taxon>
    </lineage>
</organism>
<evidence type="ECO:0000313" key="1">
    <source>
        <dbReference type="EMBL" id="SCL61174.1"/>
    </source>
</evidence>
<keyword evidence="2" id="KW-1185">Reference proteome</keyword>
<dbReference type="Proteomes" id="UP000199696">
    <property type="component" value="Unassembled WGS sequence"/>
</dbReference>
<name>A0A1C6V549_9ACTN</name>
<proteinExistence type="predicted"/>
<reference evidence="2" key="1">
    <citation type="submission" date="2016-06" db="EMBL/GenBank/DDBJ databases">
        <authorList>
            <person name="Varghese N."/>
            <person name="Submissions Spin"/>
        </authorList>
    </citation>
    <scope>NUCLEOTIDE SEQUENCE [LARGE SCALE GENOMIC DNA]</scope>
    <source>
        <strain evidence="2">DSM 44814</strain>
    </source>
</reference>
<dbReference type="OrthoDB" id="3373978at2"/>